<organism evidence="4 5">
    <name type="scientific">Crateriforma conspicua</name>
    <dbReference type="NCBI Taxonomy" id="2527996"/>
    <lineage>
        <taxon>Bacteria</taxon>
        <taxon>Pseudomonadati</taxon>
        <taxon>Planctomycetota</taxon>
        <taxon>Planctomycetia</taxon>
        <taxon>Planctomycetales</taxon>
        <taxon>Planctomycetaceae</taxon>
        <taxon>Crateriforma</taxon>
    </lineage>
</organism>
<feature type="region of interest" description="Disordered" evidence="2">
    <location>
        <begin position="1"/>
        <end position="28"/>
    </location>
</feature>
<dbReference type="PANTHER" id="PTHR43539">
    <property type="entry name" value="FLAVIN-BINDING MONOOXYGENASE-LIKE PROTEIN (AFU_ORTHOLOGUE AFUA_4G09220)"/>
    <property type="match status" value="1"/>
</dbReference>
<dbReference type="Proteomes" id="UP000316476">
    <property type="component" value="Unassembled WGS sequence"/>
</dbReference>
<accession>A0A5C6FUL6</accession>
<keyword evidence="1" id="KW-0560">Oxidoreductase</keyword>
<evidence type="ECO:0000259" key="3">
    <source>
        <dbReference type="Pfam" id="PF07992"/>
    </source>
</evidence>
<dbReference type="EMBL" id="SJPZ01000001">
    <property type="protein sequence ID" value="TWU66677.1"/>
    <property type="molecule type" value="Genomic_DNA"/>
</dbReference>
<dbReference type="GO" id="GO:0050660">
    <property type="term" value="F:flavin adenine dinucleotide binding"/>
    <property type="evidence" value="ECO:0007669"/>
    <property type="project" value="TreeGrafter"/>
</dbReference>
<gene>
    <name evidence="4" type="ORF">V7x_22470</name>
</gene>
<sequence length="466" mass="50077">MTSCCGDSNRDVASPSGCKPEVDETDPELSKPLCNVNQSLPIVVIGAGPVGLAAAANLVQYQQDFLVLEAGPRVAASMSGWRHVRLFTPWSYLIAPAGRRLLERQGDWSEPDADRVPFAGELIDGYLDPLSRVPDIAAKIKLNHKVISVSSEGHDLMKDGRRDEAPFLIVVDSPDGPKRFRARAVVDASGTWTNPNPLGSGGIPADGEQQAQDRIQYGMPDILGGDRDRYAGKRVLVVGSGHSATGNVLHLLKLADDFPATQIAWGIRRRNPAKLWGGGSDDEIAARGQLGTLAKEAVDQGHVTLLTGLSVVALHRRESGLEIIDVDGRSRIEVDEIIVASGARPDLAMLRELRLEFDPATEATKTLGPLIDPNQHHCGSVPPHGAAELRHPESGFYLAGMKSYGRAPTFLLVTGYEQVRSIVAELSGDHEAARNVELVLPATGVCSLDLCEQEDDCGPAESCRQR</sequence>
<comment type="caution">
    <text evidence="4">The sequence shown here is derived from an EMBL/GenBank/DDBJ whole genome shotgun (WGS) entry which is preliminary data.</text>
</comment>
<evidence type="ECO:0000313" key="5">
    <source>
        <dbReference type="Proteomes" id="UP000316476"/>
    </source>
</evidence>
<dbReference type="Gene3D" id="3.50.50.60">
    <property type="entry name" value="FAD/NAD(P)-binding domain"/>
    <property type="match status" value="1"/>
</dbReference>
<evidence type="ECO:0000256" key="2">
    <source>
        <dbReference type="SAM" id="MobiDB-lite"/>
    </source>
</evidence>
<dbReference type="PRINTS" id="PR00368">
    <property type="entry name" value="FADPNR"/>
</dbReference>
<dbReference type="PANTHER" id="PTHR43539:SF78">
    <property type="entry name" value="FLAVIN-CONTAINING MONOOXYGENASE"/>
    <property type="match status" value="1"/>
</dbReference>
<dbReference type="SUPFAM" id="SSF51905">
    <property type="entry name" value="FAD/NAD(P)-binding domain"/>
    <property type="match status" value="1"/>
</dbReference>
<feature type="domain" description="FAD/NAD(P)-binding" evidence="3">
    <location>
        <begin position="42"/>
        <end position="359"/>
    </location>
</feature>
<dbReference type="PRINTS" id="PR00411">
    <property type="entry name" value="PNDRDTASEI"/>
</dbReference>
<protein>
    <submittedName>
        <fullName evidence="4">FAD-dependent oxidoreductase</fullName>
    </submittedName>
</protein>
<proteinExistence type="predicted"/>
<dbReference type="InterPro" id="IPR023753">
    <property type="entry name" value="FAD/NAD-binding_dom"/>
</dbReference>
<dbReference type="GO" id="GO:0004497">
    <property type="term" value="F:monooxygenase activity"/>
    <property type="evidence" value="ECO:0007669"/>
    <property type="project" value="TreeGrafter"/>
</dbReference>
<dbReference type="InterPro" id="IPR050982">
    <property type="entry name" value="Auxin_biosynth/cation_transpt"/>
</dbReference>
<evidence type="ECO:0000313" key="4">
    <source>
        <dbReference type="EMBL" id="TWU66677.1"/>
    </source>
</evidence>
<reference evidence="4 5" key="1">
    <citation type="submission" date="2019-02" db="EMBL/GenBank/DDBJ databases">
        <title>Deep-cultivation of Planctomycetes and their phenomic and genomic characterization uncovers novel biology.</title>
        <authorList>
            <person name="Wiegand S."/>
            <person name="Jogler M."/>
            <person name="Boedeker C."/>
            <person name="Pinto D."/>
            <person name="Vollmers J."/>
            <person name="Rivas-Marin E."/>
            <person name="Kohn T."/>
            <person name="Peeters S.H."/>
            <person name="Heuer A."/>
            <person name="Rast P."/>
            <person name="Oberbeckmann S."/>
            <person name="Bunk B."/>
            <person name="Jeske O."/>
            <person name="Meyerdierks A."/>
            <person name="Storesund J.E."/>
            <person name="Kallscheuer N."/>
            <person name="Luecker S."/>
            <person name="Lage O.M."/>
            <person name="Pohl T."/>
            <person name="Merkel B.J."/>
            <person name="Hornburger P."/>
            <person name="Mueller R.-W."/>
            <person name="Bruemmer F."/>
            <person name="Labrenz M."/>
            <person name="Spormann A.M."/>
            <person name="Op Den Camp H."/>
            <person name="Overmann J."/>
            <person name="Amann R."/>
            <person name="Jetten M.S.M."/>
            <person name="Mascher T."/>
            <person name="Medema M.H."/>
            <person name="Devos D.P."/>
            <person name="Kaster A.-K."/>
            <person name="Ovreas L."/>
            <person name="Rohde M."/>
            <person name="Galperin M.Y."/>
            <person name="Jogler C."/>
        </authorList>
    </citation>
    <scope>NUCLEOTIDE SEQUENCE [LARGE SCALE GENOMIC DNA]</scope>
    <source>
        <strain evidence="4 5">V7</strain>
    </source>
</reference>
<dbReference type="InterPro" id="IPR036188">
    <property type="entry name" value="FAD/NAD-bd_sf"/>
</dbReference>
<dbReference type="Pfam" id="PF07992">
    <property type="entry name" value="Pyr_redox_2"/>
    <property type="match status" value="1"/>
</dbReference>
<evidence type="ECO:0000256" key="1">
    <source>
        <dbReference type="ARBA" id="ARBA00023002"/>
    </source>
</evidence>
<dbReference type="AlphaFoldDB" id="A0A5C6FUL6"/>
<name>A0A5C6FUL6_9PLAN</name>